<dbReference type="PANTHER" id="PTHR45772">
    <property type="entry name" value="CONSERVED COMPONENT OF ABC TRANSPORTER FOR NATURAL AMINO ACIDS-RELATED"/>
    <property type="match status" value="1"/>
</dbReference>
<dbReference type="GO" id="GO:0015808">
    <property type="term" value="P:L-alanine transport"/>
    <property type="evidence" value="ECO:0007669"/>
    <property type="project" value="TreeGrafter"/>
</dbReference>
<comment type="caution">
    <text evidence="5">The sequence shown here is derived from an EMBL/GenBank/DDBJ whole genome shotgun (WGS) entry which is preliminary data.</text>
</comment>
<dbReference type="Gene3D" id="3.40.50.300">
    <property type="entry name" value="P-loop containing nucleotide triphosphate hydrolases"/>
    <property type="match status" value="1"/>
</dbReference>
<dbReference type="Proteomes" id="UP000006454">
    <property type="component" value="Unassembled WGS sequence"/>
</dbReference>
<evidence type="ECO:0000256" key="3">
    <source>
        <dbReference type="ARBA" id="ARBA00022840"/>
    </source>
</evidence>
<dbReference type="InterPro" id="IPR032823">
    <property type="entry name" value="BCA_ABC_TP_C"/>
</dbReference>
<dbReference type="CDD" id="cd03219">
    <property type="entry name" value="ABC_Mj1267_LivG_branched"/>
    <property type="match status" value="1"/>
</dbReference>
<dbReference type="GO" id="GO:0015192">
    <property type="term" value="F:L-phenylalanine transmembrane transporter activity"/>
    <property type="evidence" value="ECO:0007669"/>
    <property type="project" value="TreeGrafter"/>
</dbReference>
<accession>Q7P4V6</accession>
<dbReference type="Pfam" id="PF12399">
    <property type="entry name" value="BCA_ABC_TP_C"/>
    <property type="match status" value="1"/>
</dbReference>
<dbReference type="GO" id="GO:1903805">
    <property type="term" value="P:L-valine import across plasma membrane"/>
    <property type="evidence" value="ECO:0007669"/>
    <property type="project" value="TreeGrafter"/>
</dbReference>
<dbReference type="GO" id="GO:0005524">
    <property type="term" value="F:ATP binding"/>
    <property type="evidence" value="ECO:0007669"/>
    <property type="project" value="UniProtKB-KW"/>
</dbReference>
<evidence type="ECO:0000313" key="6">
    <source>
        <dbReference type="Proteomes" id="UP000006454"/>
    </source>
</evidence>
<sequence length="263" mass="29319">MKQMENKKPLLVAKDISISFGALKAVDNFNLEINSGELIGLIGPNGAGKTTVFNILTGVYNASSGKYTLDGENVIKTSTSALVKKGLARTFQNIRLFKYLSVLDNVIAAYNFRMKYGILSGMLRFPNFWREEKEAKEKAMALLKIFDLDKYAEMHAGNLPYGEQRKLEIARAMATEPKILLLDEPAAGMNPKETEDLMNTIKLIRDKFGIAILLIEHDMKLVLGICERLVVLNYGQILASGDPKEVINNPQVVEAYLGKEEDE</sequence>
<dbReference type="Pfam" id="PF00005">
    <property type="entry name" value="ABC_tran"/>
    <property type="match status" value="1"/>
</dbReference>
<dbReference type="GO" id="GO:0005304">
    <property type="term" value="F:L-valine transmembrane transporter activity"/>
    <property type="evidence" value="ECO:0007669"/>
    <property type="project" value="TreeGrafter"/>
</dbReference>
<dbReference type="SMART" id="SM00382">
    <property type="entry name" value="AAA"/>
    <property type="match status" value="1"/>
</dbReference>
<dbReference type="InterPro" id="IPR003593">
    <property type="entry name" value="AAA+_ATPase"/>
</dbReference>
<feature type="domain" description="ABC transporter" evidence="4">
    <location>
        <begin position="11"/>
        <end position="259"/>
    </location>
</feature>
<dbReference type="PROSITE" id="PS50893">
    <property type="entry name" value="ABC_TRANSPORTER_2"/>
    <property type="match status" value="1"/>
</dbReference>
<name>Q7P4V6_FUSVC</name>
<dbReference type="InterPro" id="IPR027417">
    <property type="entry name" value="P-loop_NTPase"/>
</dbReference>
<evidence type="ECO:0000259" key="4">
    <source>
        <dbReference type="PROSITE" id="PS50893"/>
    </source>
</evidence>
<evidence type="ECO:0000256" key="1">
    <source>
        <dbReference type="ARBA" id="ARBA00022448"/>
    </source>
</evidence>
<evidence type="ECO:0000313" key="5">
    <source>
        <dbReference type="EMBL" id="EAA23693.1"/>
    </source>
</evidence>
<keyword evidence="3 5" id="KW-0067">ATP-binding</keyword>
<dbReference type="AlphaFoldDB" id="Q7P4V6"/>
<gene>
    <name evidence="5" type="ORF">FNV0631</name>
</gene>
<evidence type="ECO:0000256" key="2">
    <source>
        <dbReference type="ARBA" id="ARBA00022741"/>
    </source>
</evidence>
<dbReference type="GO" id="GO:0015188">
    <property type="term" value="F:L-isoleucine transmembrane transporter activity"/>
    <property type="evidence" value="ECO:0007669"/>
    <property type="project" value="TreeGrafter"/>
</dbReference>
<keyword evidence="2" id="KW-0547">Nucleotide-binding</keyword>
<dbReference type="GO" id="GO:1903806">
    <property type="term" value="P:L-isoleucine import across plasma membrane"/>
    <property type="evidence" value="ECO:0007669"/>
    <property type="project" value="TreeGrafter"/>
</dbReference>
<protein>
    <submittedName>
        <fullName evidence="5">Branched-chain amino acid transport ATP-binding protein livG</fullName>
    </submittedName>
</protein>
<dbReference type="GO" id="GO:0005886">
    <property type="term" value="C:plasma membrane"/>
    <property type="evidence" value="ECO:0007669"/>
    <property type="project" value="TreeGrafter"/>
</dbReference>
<dbReference type="GO" id="GO:0016887">
    <property type="term" value="F:ATP hydrolysis activity"/>
    <property type="evidence" value="ECO:0007669"/>
    <property type="project" value="InterPro"/>
</dbReference>
<dbReference type="InterPro" id="IPR003439">
    <property type="entry name" value="ABC_transporter-like_ATP-bd"/>
</dbReference>
<proteinExistence type="predicted"/>
<dbReference type="FunFam" id="3.40.50.300:FF:000421">
    <property type="entry name" value="Branched-chain amino acid ABC transporter ATP-binding protein"/>
    <property type="match status" value="1"/>
</dbReference>
<keyword evidence="1" id="KW-0813">Transport</keyword>
<dbReference type="PANTHER" id="PTHR45772:SF7">
    <property type="entry name" value="AMINO ACID ABC TRANSPORTER ATP-BINDING PROTEIN"/>
    <property type="match status" value="1"/>
</dbReference>
<organism evidence="5 6">
    <name type="scientific">Fusobacterium vincentii ATCC 49256</name>
    <dbReference type="NCBI Taxonomy" id="209882"/>
    <lineage>
        <taxon>Bacteria</taxon>
        <taxon>Fusobacteriati</taxon>
        <taxon>Fusobacteriota</taxon>
        <taxon>Fusobacteriia</taxon>
        <taxon>Fusobacteriales</taxon>
        <taxon>Fusobacteriaceae</taxon>
        <taxon>Fusobacterium</taxon>
    </lineage>
</organism>
<dbReference type="GO" id="GO:0042941">
    <property type="term" value="P:D-alanine transmembrane transport"/>
    <property type="evidence" value="ECO:0007669"/>
    <property type="project" value="TreeGrafter"/>
</dbReference>
<reference evidence="5 6" key="1">
    <citation type="journal article" date="2003" name="Genome Res.">
        <title>Genome analysis of F. nucleatum sub spp vincentii and its comparison with the genome of F. nucleatum ATCC 25586.</title>
        <authorList>
            <person name="Kapatral V."/>
            <person name="Ivanova N."/>
            <person name="Anderson I."/>
            <person name="Reznik G."/>
            <person name="Bhattacharyya A."/>
            <person name="Gardner W.L."/>
            <person name="Mikhailova N."/>
            <person name="Lapidus A."/>
            <person name="Larsen N."/>
            <person name="D'Souza M."/>
            <person name="Walunas T."/>
            <person name="Haselkorn R."/>
            <person name="Overbeek R."/>
            <person name="Kyrpides N."/>
        </authorList>
    </citation>
    <scope>NUCLEOTIDE SEQUENCE [LARGE SCALE GENOMIC DNA]</scope>
    <source>
        <strain evidence="5 6">ATCC 49256</strain>
    </source>
</reference>
<dbReference type="EMBL" id="AABF01000095">
    <property type="protein sequence ID" value="EAA23693.1"/>
    <property type="molecule type" value="Genomic_DNA"/>
</dbReference>
<dbReference type="InterPro" id="IPR051120">
    <property type="entry name" value="ABC_AA/LPS_Transport"/>
</dbReference>
<dbReference type="SUPFAM" id="SSF52540">
    <property type="entry name" value="P-loop containing nucleoside triphosphate hydrolases"/>
    <property type="match status" value="1"/>
</dbReference>